<proteinExistence type="predicted"/>
<sequence length="74" mass="8331">MRYPPSSSRNALSRGDHTVEACRFHKNGRAVTAQVVRAVPGAGAAVLQAIPARLSIYQDMGFRIVTEYRYWNFF</sequence>
<organism evidence="1">
    <name type="scientific">Actinoplanes campanulatus</name>
    <dbReference type="NCBI Taxonomy" id="113559"/>
    <lineage>
        <taxon>Bacteria</taxon>
        <taxon>Bacillati</taxon>
        <taxon>Actinomycetota</taxon>
        <taxon>Actinomycetes</taxon>
        <taxon>Micromonosporales</taxon>
        <taxon>Micromonosporaceae</taxon>
        <taxon>Actinoplanes</taxon>
    </lineage>
</organism>
<dbReference type="EMBL" id="BOMF01000097">
    <property type="protein sequence ID" value="GID47835.1"/>
    <property type="molecule type" value="Genomic_DNA"/>
</dbReference>
<name>A0ABQ3WNS5_9ACTN</name>
<gene>
    <name evidence="1" type="ORF">Aca07nite_51100</name>
</gene>
<accession>A0ABQ3WNS5</accession>
<protein>
    <submittedName>
        <fullName evidence="1">Uncharacterized protein</fullName>
    </submittedName>
</protein>
<evidence type="ECO:0000313" key="1">
    <source>
        <dbReference type="EMBL" id="GID47835.1"/>
    </source>
</evidence>
<reference evidence="1" key="1">
    <citation type="submission" date="2021-01" db="EMBL/GenBank/DDBJ databases">
        <title>Whole genome shotgun sequence of Actinoplanes capillaceus NBRC 16408.</title>
        <authorList>
            <person name="Komaki H."/>
            <person name="Tamura T."/>
        </authorList>
    </citation>
    <scope>NUCLEOTIDE SEQUENCE [LARGE SCALE GENOMIC DNA]</scope>
    <source>
        <strain evidence="1">NBRC 16408</strain>
    </source>
</reference>
<comment type="caution">
    <text evidence="1">The sequence shown here is derived from an EMBL/GenBank/DDBJ whole genome shotgun (WGS) entry which is preliminary data.</text>
</comment>